<keyword evidence="5" id="KW-0540">Nuclease</keyword>
<comment type="similarity">
    <text evidence="1">Belongs to the type-I restriction system S methylase family.</text>
</comment>
<dbReference type="RefSeq" id="WP_205186894.1">
    <property type="nucleotide sequence ID" value="NZ_JAFBFC010000003.1"/>
</dbReference>
<evidence type="ECO:0000313" key="6">
    <source>
        <dbReference type="Proteomes" id="UP000809829"/>
    </source>
</evidence>
<feature type="domain" description="Type I restriction modification DNA specificity" evidence="4">
    <location>
        <begin position="42"/>
        <end position="160"/>
    </location>
</feature>
<keyword evidence="2" id="KW-0680">Restriction system</keyword>
<proteinExistence type="inferred from homology"/>
<gene>
    <name evidence="5" type="ORF">JOC83_002125</name>
</gene>
<keyword evidence="3" id="KW-0238">DNA-binding</keyword>
<dbReference type="Proteomes" id="UP000809829">
    <property type="component" value="Unassembled WGS sequence"/>
</dbReference>
<dbReference type="InterPro" id="IPR000055">
    <property type="entry name" value="Restrct_endonuc_typeI_TRD"/>
</dbReference>
<dbReference type="InterPro" id="IPR044946">
    <property type="entry name" value="Restrct_endonuc_typeI_TRD_sf"/>
</dbReference>
<protein>
    <submittedName>
        <fullName evidence="5">Restriction endonuclease S subunit</fullName>
    </submittedName>
</protein>
<dbReference type="GO" id="GO:0004519">
    <property type="term" value="F:endonuclease activity"/>
    <property type="evidence" value="ECO:0007669"/>
    <property type="project" value="UniProtKB-KW"/>
</dbReference>
<accession>A0ABS2QVQ5</accession>
<evidence type="ECO:0000313" key="5">
    <source>
        <dbReference type="EMBL" id="MBM7703278.1"/>
    </source>
</evidence>
<organism evidence="5 6">
    <name type="scientific">Priestia iocasae</name>
    <dbReference type="NCBI Taxonomy" id="2291674"/>
    <lineage>
        <taxon>Bacteria</taxon>
        <taxon>Bacillati</taxon>
        <taxon>Bacillota</taxon>
        <taxon>Bacilli</taxon>
        <taxon>Bacillales</taxon>
        <taxon>Bacillaceae</taxon>
        <taxon>Priestia</taxon>
    </lineage>
</organism>
<dbReference type="Gene3D" id="3.90.220.20">
    <property type="entry name" value="DNA methylase specificity domains"/>
    <property type="match status" value="1"/>
</dbReference>
<keyword evidence="5" id="KW-0255">Endonuclease</keyword>
<dbReference type="EMBL" id="JAFBFC010000003">
    <property type="protein sequence ID" value="MBM7703278.1"/>
    <property type="molecule type" value="Genomic_DNA"/>
</dbReference>
<evidence type="ECO:0000256" key="1">
    <source>
        <dbReference type="ARBA" id="ARBA00010923"/>
    </source>
</evidence>
<evidence type="ECO:0000256" key="3">
    <source>
        <dbReference type="ARBA" id="ARBA00023125"/>
    </source>
</evidence>
<keyword evidence="6" id="KW-1185">Reference proteome</keyword>
<evidence type="ECO:0000256" key="2">
    <source>
        <dbReference type="ARBA" id="ARBA00022747"/>
    </source>
</evidence>
<evidence type="ECO:0000259" key="4">
    <source>
        <dbReference type="Pfam" id="PF01420"/>
    </source>
</evidence>
<dbReference type="Pfam" id="PF01420">
    <property type="entry name" value="Methylase_S"/>
    <property type="match status" value="1"/>
</dbReference>
<dbReference type="SUPFAM" id="SSF116734">
    <property type="entry name" value="DNA methylase specificity domain"/>
    <property type="match status" value="1"/>
</dbReference>
<name>A0ABS2QVQ5_9BACI</name>
<keyword evidence="5" id="KW-0378">Hydrolase</keyword>
<comment type="caution">
    <text evidence="5">The sequence shown here is derived from an EMBL/GenBank/DDBJ whole genome shotgun (WGS) entry which is preliminary data.</text>
</comment>
<reference evidence="5 6" key="1">
    <citation type="submission" date="2021-01" db="EMBL/GenBank/DDBJ databases">
        <title>Genomic Encyclopedia of Type Strains, Phase IV (KMG-IV): sequencing the most valuable type-strain genomes for metagenomic binning, comparative biology and taxonomic classification.</title>
        <authorList>
            <person name="Goeker M."/>
        </authorList>
    </citation>
    <scope>NUCLEOTIDE SEQUENCE [LARGE SCALE GENOMIC DNA]</scope>
    <source>
        <strain evidence="5 6">DSM 104297</strain>
    </source>
</reference>
<sequence length="185" mass="21644">MRTVKVGDLLMKVKDLVLVEDDVMYKRVTVKTKGQGVFLRDQKIGKQIGTKRQFRIKENQFLLSKIDARYGAFGIVTKELEDAIITGNFWTYNVNSKKVNIHWFNHFVNTDRFINMCEYASVGTTNRKYLNEDQFLNVTLQLPEIEEQAETINKLNKIARMLKEVDRQKSIICEMKKVIVEEAFN</sequence>